<evidence type="ECO:0000313" key="4">
    <source>
        <dbReference type="Proteomes" id="UP000799118"/>
    </source>
</evidence>
<proteinExistence type="predicted"/>
<evidence type="ECO:0000313" key="3">
    <source>
        <dbReference type="EMBL" id="KAE9393061.1"/>
    </source>
</evidence>
<organism evidence="3 4">
    <name type="scientific">Gymnopus androsaceus JB14</name>
    <dbReference type="NCBI Taxonomy" id="1447944"/>
    <lineage>
        <taxon>Eukaryota</taxon>
        <taxon>Fungi</taxon>
        <taxon>Dikarya</taxon>
        <taxon>Basidiomycota</taxon>
        <taxon>Agaricomycotina</taxon>
        <taxon>Agaricomycetes</taxon>
        <taxon>Agaricomycetidae</taxon>
        <taxon>Agaricales</taxon>
        <taxon>Marasmiineae</taxon>
        <taxon>Omphalotaceae</taxon>
        <taxon>Gymnopus</taxon>
    </lineage>
</organism>
<dbReference type="AlphaFoldDB" id="A0A6A4H4N2"/>
<keyword evidence="4" id="KW-1185">Reference proteome</keyword>
<feature type="chain" id="PRO_5025357494" evidence="2">
    <location>
        <begin position="21"/>
        <end position="178"/>
    </location>
</feature>
<dbReference type="Proteomes" id="UP000799118">
    <property type="component" value="Unassembled WGS sequence"/>
</dbReference>
<evidence type="ECO:0000256" key="1">
    <source>
        <dbReference type="SAM" id="MobiDB-lite"/>
    </source>
</evidence>
<name>A0A6A4H4N2_9AGAR</name>
<feature type="signal peptide" evidence="2">
    <location>
        <begin position="1"/>
        <end position="20"/>
    </location>
</feature>
<gene>
    <name evidence="3" type="ORF">BT96DRAFT_1023209</name>
</gene>
<evidence type="ECO:0000256" key="2">
    <source>
        <dbReference type="SAM" id="SignalP"/>
    </source>
</evidence>
<dbReference type="EMBL" id="ML769581">
    <property type="protein sequence ID" value="KAE9393061.1"/>
    <property type="molecule type" value="Genomic_DNA"/>
</dbReference>
<keyword evidence="2" id="KW-0732">Signal</keyword>
<protein>
    <submittedName>
        <fullName evidence="3">Uncharacterized protein</fullName>
    </submittedName>
</protein>
<accession>A0A6A4H4N2</accession>
<reference evidence="3" key="1">
    <citation type="journal article" date="2019" name="Environ. Microbiol.">
        <title>Fungal ecological strategies reflected in gene transcription - a case study of two litter decomposers.</title>
        <authorList>
            <person name="Barbi F."/>
            <person name="Kohler A."/>
            <person name="Barry K."/>
            <person name="Baskaran P."/>
            <person name="Daum C."/>
            <person name="Fauchery L."/>
            <person name="Ihrmark K."/>
            <person name="Kuo A."/>
            <person name="LaButti K."/>
            <person name="Lipzen A."/>
            <person name="Morin E."/>
            <person name="Grigoriev I.V."/>
            <person name="Henrissat B."/>
            <person name="Lindahl B."/>
            <person name="Martin F."/>
        </authorList>
    </citation>
    <scope>NUCLEOTIDE SEQUENCE</scope>
    <source>
        <strain evidence="3">JB14</strain>
    </source>
</reference>
<sequence length="178" mass="19409">MRLSFSTASLVLGLVSVVCAAPQPFQRDSQVFEARGLEMLYARDPVVKVHAKEFAPGRKSGNNQWVKSEGANEVQKIIQAATECLGLPAGRRWSIAWDGALDIVKVMNEHEEFHWPDVPFSGAPACGGGTCIVKIDEKKILLESTKEELYPTPVNGKKCPPPAVDQSAPEKPASKVHF</sequence>
<feature type="region of interest" description="Disordered" evidence="1">
    <location>
        <begin position="150"/>
        <end position="178"/>
    </location>
</feature>